<feature type="region of interest" description="Disordered" evidence="1">
    <location>
        <begin position="325"/>
        <end position="348"/>
    </location>
</feature>
<feature type="compositionally biased region" description="Polar residues" evidence="1">
    <location>
        <begin position="211"/>
        <end position="238"/>
    </location>
</feature>
<feature type="compositionally biased region" description="Low complexity" evidence="1">
    <location>
        <begin position="135"/>
        <end position="164"/>
    </location>
</feature>
<feature type="region of interest" description="Disordered" evidence="1">
    <location>
        <begin position="277"/>
        <end position="303"/>
    </location>
</feature>
<organism evidence="2 3">
    <name type="scientific">Orbilia brochopaga</name>
    <dbReference type="NCBI Taxonomy" id="3140254"/>
    <lineage>
        <taxon>Eukaryota</taxon>
        <taxon>Fungi</taxon>
        <taxon>Dikarya</taxon>
        <taxon>Ascomycota</taxon>
        <taxon>Pezizomycotina</taxon>
        <taxon>Orbiliomycetes</taxon>
        <taxon>Orbiliales</taxon>
        <taxon>Orbiliaceae</taxon>
        <taxon>Orbilia</taxon>
    </lineage>
</organism>
<feature type="compositionally biased region" description="Low complexity" evidence="1">
    <location>
        <begin position="1"/>
        <end position="19"/>
    </location>
</feature>
<comment type="caution">
    <text evidence="2">The sequence shown here is derived from an EMBL/GenBank/DDBJ whole genome shotgun (WGS) entry which is preliminary data.</text>
</comment>
<feature type="region of interest" description="Disordered" evidence="1">
    <location>
        <begin position="1"/>
        <end position="36"/>
    </location>
</feature>
<evidence type="ECO:0000313" key="3">
    <source>
        <dbReference type="Proteomes" id="UP001375240"/>
    </source>
</evidence>
<evidence type="ECO:0000256" key="1">
    <source>
        <dbReference type="SAM" id="MobiDB-lite"/>
    </source>
</evidence>
<proteinExistence type="predicted"/>
<dbReference type="AlphaFoldDB" id="A0AAV9UG87"/>
<gene>
    <name evidence="2" type="ORF">TWF696_009273</name>
</gene>
<sequence length="483" mass="50273">MTTASASASASAAAPAASRPRPPPPRECDTTSTDPAQYQREKHVAHLKWVWWSRPYSFVTNTGARLNYHDVHRYRVAQGRLPEGLDEEVFTRWMAQKQAVLKMYPPGPFNIAPKGAPSTVEAPDRWVNRRASNQASGATAAPAIASTSAGGGSSSAQPSGQLSANTPSAQLAGAVNQTASGSQAAAAPGPVAPPNVVAAVVAPPAQSLSGSVAVAGQQQPPQTDGAQAGPSNADGSASQPVQVATPVPAPAPAAVQQQHAVPPVTAVVSAPVAQSGVPAVSAPPAAPCGTTDPCGRSRDHGGPACRDRRVCRVVQSHGLHVHWRASRGPAGPPMASQVPQQDTTQPQASAGLAANLHPSATTLQTTPILQVPLADAAAAAFLHRWIVSTTGRSDQRVAHSIVPSEASGLREAWNTEVYHVYWPHGYLCLFFPDTNEAVEFFMEEEMWEDAPRDVVGDVIMGRMCDASWMSCCACRAPPGGFCD</sequence>
<protein>
    <submittedName>
        <fullName evidence="2">Uncharacterized protein</fullName>
    </submittedName>
</protein>
<name>A0AAV9UG87_9PEZI</name>
<keyword evidence="3" id="KW-1185">Reference proteome</keyword>
<dbReference type="EMBL" id="JAVHNQ010000008">
    <property type="protein sequence ID" value="KAK6340960.1"/>
    <property type="molecule type" value="Genomic_DNA"/>
</dbReference>
<reference evidence="2 3" key="1">
    <citation type="submission" date="2019-10" db="EMBL/GenBank/DDBJ databases">
        <authorList>
            <person name="Palmer J.M."/>
        </authorList>
    </citation>
    <scope>NUCLEOTIDE SEQUENCE [LARGE SCALE GENOMIC DNA]</scope>
    <source>
        <strain evidence="2 3">TWF696</strain>
    </source>
</reference>
<accession>A0AAV9UG87</accession>
<dbReference type="Proteomes" id="UP001375240">
    <property type="component" value="Unassembled WGS sequence"/>
</dbReference>
<feature type="region of interest" description="Disordered" evidence="1">
    <location>
        <begin position="131"/>
        <end position="166"/>
    </location>
</feature>
<evidence type="ECO:0000313" key="2">
    <source>
        <dbReference type="EMBL" id="KAK6340960.1"/>
    </source>
</evidence>
<feature type="region of interest" description="Disordered" evidence="1">
    <location>
        <begin position="211"/>
        <end position="244"/>
    </location>
</feature>
<feature type="compositionally biased region" description="Polar residues" evidence="1">
    <location>
        <begin position="337"/>
        <end position="348"/>
    </location>
</feature>